<gene>
    <name evidence="1" type="ORF">DWY69_31340</name>
</gene>
<feature type="non-terminal residue" evidence="1">
    <location>
        <position position="1"/>
    </location>
</feature>
<evidence type="ECO:0000313" key="2">
    <source>
        <dbReference type="Proteomes" id="UP000261166"/>
    </source>
</evidence>
<accession>A0A3E3I123</accession>
<dbReference type="EMBL" id="QVLU01000076">
    <property type="protein sequence ID" value="RGE58102.1"/>
    <property type="molecule type" value="Genomic_DNA"/>
</dbReference>
<organism evidence="1 2">
    <name type="scientific">Eisenbergiella massiliensis</name>
    <dbReference type="NCBI Taxonomy" id="1720294"/>
    <lineage>
        <taxon>Bacteria</taxon>
        <taxon>Bacillati</taxon>
        <taxon>Bacillota</taxon>
        <taxon>Clostridia</taxon>
        <taxon>Lachnospirales</taxon>
        <taxon>Lachnospiraceae</taxon>
        <taxon>Eisenbergiella</taxon>
    </lineage>
</organism>
<evidence type="ECO:0000313" key="1">
    <source>
        <dbReference type="EMBL" id="RGE58102.1"/>
    </source>
</evidence>
<proteinExistence type="predicted"/>
<dbReference type="AlphaFoldDB" id="A0A3E3I123"/>
<comment type="caution">
    <text evidence="1">The sequence shown here is derived from an EMBL/GenBank/DDBJ whole genome shotgun (WGS) entry which is preliminary data.</text>
</comment>
<reference evidence="1 2" key="1">
    <citation type="submission" date="2018-08" db="EMBL/GenBank/DDBJ databases">
        <title>A genome reference for cultivated species of the human gut microbiota.</title>
        <authorList>
            <person name="Zou Y."/>
            <person name="Xue W."/>
            <person name="Luo G."/>
        </authorList>
    </citation>
    <scope>NUCLEOTIDE SEQUENCE [LARGE SCALE GENOMIC DNA]</scope>
    <source>
        <strain evidence="1 2">AF26-4BH</strain>
    </source>
</reference>
<dbReference type="Proteomes" id="UP000261166">
    <property type="component" value="Unassembled WGS sequence"/>
</dbReference>
<name>A0A3E3I123_9FIRM</name>
<dbReference type="RefSeq" id="WP_207662022.1">
    <property type="nucleotide sequence ID" value="NZ_QVLU01000076.1"/>
</dbReference>
<protein>
    <submittedName>
        <fullName evidence="1">Uncharacterized protein</fullName>
    </submittedName>
</protein>
<sequence>NRDLGALNDGGAIKGLEVREGDGVYITYADGADTVSKKLGDHVDPGTLISQTSVSFNQEWNQGHAYSGKTEVPCSKATITCNGFNNHNGSLTVYDSSGTVLETISIVSGTYTINKDDICRWNIGYNFPQGYASIGASFTVSLYK</sequence>